<accession>A0A0A9BPK7</accession>
<dbReference type="AlphaFoldDB" id="A0A0A9BPK7"/>
<evidence type="ECO:0000313" key="1">
    <source>
        <dbReference type="EMBL" id="JAD65316.1"/>
    </source>
</evidence>
<name>A0A0A9BPK7_ARUDO</name>
<reference evidence="1" key="1">
    <citation type="submission" date="2014-09" db="EMBL/GenBank/DDBJ databases">
        <authorList>
            <person name="Magalhaes I.L.F."/>
            <person name="Oliveira U."/>
            <person name="Santos F.R."/>
            <person name="Vidigal T.H.D.A."/>
            <person name="Brescovit A.D."/>
            <person name="Santos A.J."/>
        </authorList>
    </citation>
    <scope>NUCLEOTIDE SEQUENCE</scope>
    <source>
        <tissue evidence="1">Shoot tissue taken approximately 20 cm above the soil surface</tissue>
    </source>
</reference>
<organism evidence="1">
    <name type="scientific">Arundo donax</name>
    <name type="common">Giant reed</name>
    <name type="synonym">Donax arundinaceus</name>
    <dbReference type="NCBI Taxonomy" id="35708"/>
    <lineage>
        <taxon>Eukaryota</taxon>
        <taxon>Viridiplantae</taxon>
        <taxon>Streptophyta</taxon>
        <taxon>Embryophyta</taxon>
        <taxon>Tracheophyta</taxon>
        <taxon>Spermatophyta</taxon>
        <taxon>Magnoliopsida</taxon>
        <taxon>Liliopsida</taxon>
        <taxon>Poales</taxon>
        <taxon>Poaceae</taxon>
        <taxon>PACMAD clade</taxon>
        <taxon>Arundinoideae</taxon>
        <taxon>Arundineae</taxon>
        <taxon>Arundo</taxon>
    </lineage>
</organism>
<proteinExistence type="predicted"/>
<dbReference type="EMBL" id="GBRH01232579">
    <property type="protein sequence ID" value="JAD65316.1"/>
    <property type="molecule type" value="Transcribed_RNA"/>
</dbReference>
<sequence>MFARASRHFSACLTPASGHGFPHSMSSNHA</sequence>
<protein>
    <submittedName>
        <fullName evidence="1">Uncharacterized protein</fullName>
    </submittedName>
</protein>
<reference evidence="1" key="2">
    <citation type="journal article" date="2015" name="Data Brief">
        <title>Shoot transcriptome of the giant reed, Arundo donax.</title>
        <authorList>
            <person name="Barrero R.A."/>
            <person name="Guerrero F.D."/>
            <person name="Moolhuijzen P."/>
            <person name="Goolsby J.A."/>
            <person name="Tidwell J."/>
            <person name="Bellgard S.E."/>
            <person name="Bellgard M.I."/>
        </authorList>
    </citation>
    <scope>NUCLEOTIDE SEQUENCE</scope>
    <source>
        <tissue evidence="1">Shoot tissue taken approximately 20 cm above the soil surface</tissue>
    </source>
</reference>